<feature type="region of interest" description="Disordered" evidence="10">
    <location>
        <begin position="435"/>
        <end position="458"/>
    </location>
</feature>
<dbReference type="CDD" id="cd07185">
    <property type="entry name" value="OmpA_C-like"/>
    <property type="match status" value="1"/>
</dbReference>
<evidence type="ECO:0000256" key="8">
    <source>
        <dbReference type="ARBA" id="ARBA00023237"/>
    </source>
</evidence>
<dbReference type="InterPro" id="IPR036737">
    <property type="entry name" value="OmpA-like_sf"/>
</dbReference>
<keyword evidence="11" id="KW-0732">Signal</keyword>
<feature type="chain" id="PRO_5037526772" evidence="11">
    <location>
        <begin position="24"/>
        <end position="467"/>
    </location>
</feature>
<evidence type="ECO:0000256" key="1">
    <source>
        <dbReference type="ARBA" id="ARBA00004571"/>
    </source>
</evidence>
<evidence type="ECO:0000256" key="4">
    <source>
        <dbReference type="ARBA" id="ARBA00022692"/>
    </source>
</evidence>
<evidence type="ECO:0000256" key="6">
    <source>
        <dbReference type="ARBA" id="ARBA00023114"/>
    </source>
</evidence>
<keyword evidence="2" id="KW-0813">Transport</keyword>
<evidence type="ECO:0000256" key="2">
    <source>
        <dbReference type="ARBA" id="ARBA00022448"/>
    </source>
</evidence>
<evidence type="ECO:0000256" key="9">
    <source>
        <dbReference type="PROSITE-ProRule" id="PRU00473"/>
    </source>
</evidence>
<name>A0A931DXL3_9BACT</name>
<dbReference type="SUPFAM" id="SSF103647">
    <property type="entry name" value="TSP type-3 repeat"/>
    <property type="match status" value="1"/>
</dbReference>
<dbReference type="PRINTS" id="PR01021">
    <property type="entry name" value="OMPADOMAIN"/>
</dbReference>
<comment type="subcellular location">
    <subcellularLocation>
        <location evidence="1">Cell outer membrane</location>
        <topology evidence="1">Multi-pass membrane protein</topology>
    </subcellularLocation>
</comment>
<feature type="domain" description="OmpA-like" evidence="12">
    <location>
        <begin position="354"/>
        <end position="467"/>
    </location>
</feature>
<gene>
    <name evidence="13" type="ORF">I5907_00770</name>
</gene>
<feature type="signal peptide" evidence="11">
    <location>
        <begin position="1"/>
        <end position="23"/>
    </location>
</feature>
<proteinExistence type="predicted"/>
<dbReference type="Gene3D" id="2.40.160.20">
    <property type="match status" value="1"/>
</dbReference>
<dbReference type="InterPro" id="IPR050330">
    <property type="entry name" value="Bact_OuterMem_StrucFunc"/>
</dbReference>
<keyword evidence="7 9" id="KW-0472">Membrane</keyword>
<dbReference type="GO" id="GO:0005509">
    <property type="term" value="F:calcium ion binding"/>
    <property type="evidence" value="ECO:0007669"/>
    <property type="project" value="InterPro"/>
</dbReference>
<evidence type="ECO:0000256" key="10">
    <source>
        <dbReference type="SAM" id="MobiDB-lite"/>
    </source>
</evidence>
<dbReference type="PANTHER" id="PTHR30329">
    <property type="entry name" value="STATOR ELEMENT OF FLAGELLAR MOTOR COMPLEX"/>
    <property type="match status" value="1"/>
</dbReference>
<dbReference type="PROSITE" id="PS51123">
    <property type="entry name" value="OMPA_2"/>
    <property type="match status" value="1"/>
</dbReference>
<dbReference type="AlphaFoldDB" id="A0A931DXL3"/>
<dbReference type="InterPro" id="IPR011250">
    <property type="entry name" value="OMP/PagP_B-barrel"/>
</dbReference>
<dbReference type="GO" id="GO:0009279">
    <property type="term" value="C:cell outer membrane"/>
    <property type="evidence" value="ECO:0007669"/>
    <property type="project" value="UniProtKB-SubCell"/>
</dbReference>
<evidence type="ECO:0000313" key="14">
    <source>
        <dbReference type="Proteomes" id="UP000628448"/>
    </source>
</evidence>
<protein>
    <submittedName>
        <fullName evidence="13">OmpA family protein</fullName>
    </submittedName>
</protein>
<evidence type="ECO:0000259" key="12">
    <source>
        <dbReference type="PROSITE" id="PS51123"/>
    </source>
</evidence>
<keyword evidence="3" id="KW-1134">Transmembrane beta strand</keyword>
<dbReference type="InterPro" id="IPR028974">
    <property type="entry name" value="TSP_type-3_rpt"/>
</dbReference>
<dbReference type="GO" id="GO:0046930">
    <property type="term" value="C:pore complex"/>
    <property type="evidence" value="ECO:0007669"/>
    <property type="project" value="UniProtKB-KW"/>
</dbReference>
<feature type="compositionally biased region" description="Polar residues" evidence="10">
    <location>
        <begin position="446"/>
        <end position="457"/>
    </location>
</feature>
<dbReference type="SUPFAM" id="SSF103088">
    <property type="entry name" value="OmpA-like"/>
    <property type="match status" value="1"/>
</dbReference>
<sequence>MKNVVKRNAITALLIGIGLPALCQQDSTLATATTKAPVATDNIKPFTGTKGFRTFSIGVNGGLLAPVAGIGGSNDFTRWKTGFAYGAYIKNQFRHNLALQLDFLRGTTEGDNEKKLGNGMSSDNPYSSFKTTLDWSASLSGVVTLGNINFISRKVAVIPYLSAGGGIAAYKPELTSNNGQTTEYKANGESIKEFFIPVAGGLKINAAPGLNIDLGYRMHFLDGDNFDGYAAGPGKDKFSYGFAGLEFAIGKKSAPQLMVNNPVAALQQDLQDQNAAMKASLDASMSANEAKLAEVNSLKAEIAKMKMDSDGDGVADIFDKCANTPAGEKVDGSGCTLPKPEVKTETKVVVTEEDRRIVSDAIKNLEFDFGKATIRAKSHASLDKVAELLVQKNFTLKLAGHTDNVGSESANLKLSKDRAESVKAYLVSKGANPSRIEATGYGESQPIASNKTDSGRQQNRRVEFTLF</sequence>
<keyword evidence="4" id="KW-0812">Transmembrane</keyword>
<dbReference type="PANTHER" id="PTHR30329:SF21">
    <property type="entry name" value="LIPOPROTEIN YIAD-RELATED"/>
    <property type="match status" value="1"/>
</dbReference>
<dbReference type="Pfam" id="PF00691">
    <property type="entry name" value="OmpA"/>
    <property type="match status" value="1"/>
</dbReference>
<keyword evidence="14" id="KW-1185">Reference proteome</keyword>
<keyword evidence="8" id="KW-0998">Cell outer membrane</keyword>
<evidence type="ECO:0000313" key="13">
    <source>
        <dbReference type="EMBL" id="MBG9374752.1"/>
    </source>
</evidence>
<dbReference type="SUPFAM" id="SSF56925">
    <property type="entry name" value="OMPA-like"/>
    <property type="match status" value="1"/>
</dbReference>
<comment type="caution">
    <text evidence="13">The sequence shown here is derived from an EMBL/GenBank/DDBJ whole genome shotgun (WGS) entry which is preliminary data.</text>
</comment>
<dbReference type="PRINTS" id="PR01023">
    <property type="entry name" value="NAFLGMOTY"/>
</dbReference>
<evidence type="ECO:0000256" key="3">
    <source>
        <dbReference type="ARBA" id="ARBA00022452"/>
    </source>
</evidence>
<dbReference type="Gene3D" id="3.30.1330.60">
    <property type="entry name" value="OmpA-like domain"/>
    <property type="match status" value="1"/>
</dbReference>
<dbReference type="GO" id="GO:0006811">
    <property type="term" value="P:monoatomic ion transport"/>
    <property type="evidence" value="ECO:0007669"/>
    <property type="project" value="UniProtKB-KW"/>
</dbReference>
<organism evidence="13 14">
    <name type="scientific">Panacibacter microcysteis</name>
    <dbReference type="NCBI Taxonomy" id="2793269"/>
    <lineage>
        <taxon>Bacteria</taxon>
        <taxon>Pseudomonadati</taxon>
        <taxon>Bacteroidota</taxon>
        <taxon>Chitinophagia</taxon>
        <taxon>Chitinophagales</taxon>
        <taxon>Chitinophagaceae</taxon>
        <taxon>Panacibacter</taxon>
    </lineage>
</organism>
<dbReference type="InterPro" id="IPR006664">
    <property type="entry name" value="OMP_bac"/>
</dbReference>
<keyword evidence="6" id="KW-0626">Porin</keyword>
<evidence type="ECO:0000256" key="7">
    <source>
        <dbReference type="ARBA" id="ARBA00023136"/>
    </source>
</evidence>
<evidence type="ECO:0000256" key="11">
    <source>
        <dbReference type="SAM" id="SignalP"/>
    </source>
</evidence>
<dbReference type="RefSeq" id="WP_196988845.1">
    <property type="nucleotide sequence ID" value="NZ_JADWYR010000001.1"/>
</dbReference>
<dbReference type="GO" id="GO:0015288">
    <property type="term" value="F:porin activity"/>
    <property type="evidence" value="ECO:0007669"/>
    <property type="project" value="UniProtKB-KW"/>
</dbReference>
<reference evidence="13" key="1">
    <citation type="submission" date="2020-11" db="EMBL/GenBank/DDBJ databases">
        <title>Bacterial whole genome sequence for Panacibacter sp. DH6.</title>
        <authorList>
            <person name="Le V."/>
            <person name="Ko S."/>
            <person name="Ahn C.-Y."/>
            <person name="Oh H.-M."/>
        </authorList>
    </citation>
    <scope>NUCLEOTIDE SEQUENCE</scope>
    <source>
        <strain evidence="13">DH6</strain>
    </source>
</reference>
<dbReference type="InterPro" id="IPR006665">
    <property type="entry name" value="OmpA-like"/>
</dbReference>
<dbReference type="Proteomes" id="UP000628448">
    <property type="component" value="Unassembled WGS sequence"/>
</dbReference>
<keyword evidence="5" id="KW-0406">Ion transport</keyword>
<evidence type="ECO:0000256" key="5">
    <source>
        <dbReference type="ARBA" id="ARBA00023065"/>
    </source>
</evidence>
<accession>A0A931DXL3</accession>
<dbReference type="EMBL" id="JADWYR010000001">
    <property type="protein sequence ID" value="MBG9374752.1"/>
    <property type="molecule type" value="Genomic_DNA"/>
</dbReference>